<gene>
    <name evidence="2" type="ORF">DFR37_106146</name>
</gene>
<dbReference type="EMBL" id="QNRQ01000006">
    <property type="protein sequence ID" value="RBP38853.1"/>
    <property type="molecule type" value="Genomic_DNA"/>
</dbReference>
<dbReference type="SUPFAM" id="SSF49354">
    <property type="entry name" value="PapD-like"/>
    <property type="match status" value="1"/>
</dbReference>
<dbReference type="PANTHER" id="PTHR30251:SF4">
    <property type="entry name" value="SLR1668 PROTEIN"/>
    <property type="match status" value="1"/>
</dbReference>
<organism evidence="2 3">
    <name type="scientific">Eoetvoesiella caeni</name>
    <dbReference type="NCBI Taxonomy" id="645616"/>
    <lineage>
        <taxon>Bacteria</taxon>
        <taxon>Pseudomonadati</taxon>
        <taxon>Pseudomonadota</taxon>
        <taxon>Betaproteobacteria</taxon>
        <taxon>Burkholderiales</taxon>
        <taxon>Alcaligenaceae</taxon>
        <taxon>Eoetvoesiella</taxon>
    </lineage>
</organism>
<sequence length="251" mass="26926">MQIVSSDLIKRFAVVFLVTFFALPGKLLLAAGLQIAPVSLSIPADKKADEVWLRNASTETVHAQVRVYRWSQDQGEDVLTADNGMVASPPMVQVEPGQQQLVRLVRVGPMAAPAATERTYRLLIDELPIKKVTSKAGLDFVFRYSVPVFIAGTAPAKPQLEWSVQNIGGRAWLLVKNSGNSHSQLAELAFTPPGGKTVMAASGLAGYVLPGQYRRLQLSMPPNLFAQGGAFTGLINGVKATTHVAPISKAP</sequence>
<dbReference type="OrthoDB" id="511700at2"/>
<dbReference type="InterPro" id="IPR013783">
    <property type="entry name" value="Ig-like_fold"/>
</dbReference>
<dbReference type="InterPro" id="IPR016147">
    <property type="entry name" value="Pili_assmbl_chaperone_N"/>
</dbReference>
<dbReference type="Pfam" id="PF00345">
    <property type="entry name" value="PapD_N"/>
    <property type="match status" value="1"/>
</dbReference>
<protein>
    <submittedName>
        <fullName evidence="2">Fimbrial chaperone protein</fullName>
    </submittedName>
</protein>
<dbReference type="Proteomes" id="UP000253628">
    <property type="component" value="Unassembled WGS sequence"/>
</dbReference>
<keyword evidence="3" id="KW-1185">Reference proteome</keyword>
<dbReference type="RefSeq" id="WP_113933685.1">
    <property type="nucleotide sequence ID" value="NZ_JACCEU010000007.1"/>
</dbReference>
<dbReference type="PANTHER" id="PTHR30251">
    <property type="entry name" value="PILUS ASSEMBLY CHAPERONE"/>
    <property type="match status" value="1"/>
</dbReference>
<evidence type="ECO:0000313" key="3">
    <source>
        <dbReference type="Proteomes" id="UP000253628"/>
    </source>
</evidence>
<dbReference type="InterPro" id="IPR050643">
    <property type="entry name" value="Periplasmic_pilus_chap"/>
</dbReference>
<accession>A0A366H9K4</accession>
<dbReference type="GO" id="GO:0071555">
    <property type="term" value="P:cell wall organization"/>
    <property type="evidence" value="ECO:0007669"/>
    <property type="project" value="InterPro"/>
</dbReference>
<comment type="caution">
    <text evidence="2">The sequence shown here is derived from an EMBL/GenBank/DDBJ whole genome shotgun (WGS) entry which is preliminary data.</text>
</comment>
<dbReference type="AlphaFoldDB" id="A0A366H9K4"/>
<dbReference type="InterPro" id="IPR008962">
    <property type="entry name" value="PapD-like_sf"/>
</dbReference>
<evidence type="ECO:0000259" key="1">
    <source>
        <dbReference type="Pfam" id="PF00345"/>
    </source>
</evidence>
<dbReference type="GO" id="GO:0030288">
    <property type="term" value="C:outer membrane-bounded periplasmic space"/>
    <property type="evidence" value="ECO:0007669"/>
    <property type="project" value="InterPro"/>
</dbReference>
<evidence type="ECO:0000313" key="2">
    <source>
        <dbReference type="EMBL" id="RBP38853.1"/>
    </source>
</evidence>
<proteinExistence type="predicted"/>
<name>A0A366H9K4_9BURK</name>
<feature type="domain" description="Pili assembly chaperone N-terminal" evidence="1">
    <location>
        <begin position="32"/>
        <end position="150"/>
    </location>
</feature>
<dbReference type="Gene3D" id="2.60.40.10">
    <property type="entry name" value="Immunoglobulins"/>
    <property type="match status" value="1"/>
</dbReference>
<reference evidence="2 3" key="1">
    <citation type="submission" date="2018-06" db="EMBL/GenBank/DDBJ databases">
        <title>Genomic Encyclopedia of Type Strains, Phase IV (KMG-IV): sequencing the most valuable type-strain genomes for metagenomic binning, comparative biology and taxonomic classification.</title>
        <authorList>
            <person name="Goeker M."/>
        </authorList>
    </citation>
    <scope>NUCLEOTIDE SEQUENCE [LARGE SCALE GENOMIC DNA]</scope>
    <source>
        <strain evidence="2 3">DSM 25520</strain>
    </source>
</reference>